<evidence type="ECO:0000259" key="2">
    <source>
        <dbReference type="Pfam" id="PF24494"/>
    </source>
</evidence>
<evidence type="ECO:0000256" key="1">
    <source>
        <dbReference type="SAM" id="MobiDB-lite"/>
    </source>
</evidence>
<organism evidence="3 4">
    <name type="scientific">Parathielavia hyrcaniae</name>
    <dbReference type="NCBI Taxonomy" id="113614"/>
    <lineage>
        <taxon>Eukaryota</taxon>
        <taxon>Fungi</taxon>
        <taxon>Dikarya</taxon>
        <taxon>Ascomycota</taxon>
        <taxon>Pezizomycotina</taxon>
        <taxon>Sordariomycetes</taxon>
        <taxon>Sordariomycetidae</taxon>
        <taxon>Sordariales</taxon>
        <taxon>Chaetomiaceae</taxon>
        <taxon>Parathielavia</taxon>
    </lineage>
</organism>
<accession>A0AAN6Q1P9</accession>
<evidence type="ECO:0000313" key="3">
    <source>
        <dbReference type="EMBL" id="KAK4101987.1"/>
    </source>
</evidence>
<keyword evidence="4" id="KW-1185">Reference proteome</keyword>
<sequence length="188" mass="21627">STPSSVEEEDARPWSVSDVRALDLPLLRIWDSYSGSQPDGQNNSMMARAPRQRLDTEESRRDSIAHHIVHSNWGGGTPFISFTVSVAAAKNLAKMRAHRGTRHLVVVDPQVRLKAGLPILDVAAEMSHYSIRDPYEKGYQYYRDHYVCLWQAAGDEVVGQWSWDDHLAKYPNWYQEIVMPAFREFRRK</sequence>
<feature type="region of interest" description="Disordered" evidence="1">
    <location>
        <begin position="35"/>
        <end position="60"/>
    </location>
</feature>
<comment type="caution">
    <text evidence="3">The sequence shown here is derived from an EMBL/GenBank/DDBJ whole genome shotgun (WGS) entry which is preliminary data.</text>
</comment>
<dbReference type="AlphaFoldDB" id="A0AAN6Q1P9"/>
<gene>
    <name evidence="3" type="ORF">N658DRAFT_391771</name>
</gene>
<reference evidence="3" key="2">
    <citation type="submission" date="2023-05" db="EMBL/GenBank/DDBJ databases">
        <authorList>
            <consortium name="Lawrence Berkeley National Laboratory"/>
            <person name="Steindorff A."/>
            <person name="Hensen N."/>
            <person name="Bonometti L."/>
            <person name="Westerberg I."/>
            <person name="Brannstrom I.O."/>
            <person name="Guillou S."/>
            <person name="Cros-Aarteil S."/>
            <person name="Calhoun S."/>
            <person name="Haridas S."/>
            <person name="Kuo A."/>
            <person name="Mondo S."/>
            <person name="Pangilinan J."/>
            <person name="Riley R."/>
            <person name="Labutti K."/>
            <person name="Andreopoulos B."/>
            <person name="Lipzen A."/>
            <person name="Chen C."/>
            <person name="Yanf M."/>
            <person name="Daum C."/>
            <person name="Ng V."/>
            <person name="Clum A."/>
            <person name="Ohm R."/>
            <person name="Martin F."/>
            <person name="Silar P."/>
            <person name="Natvig D."/>
            <person name="Lalanne C."/>
            <person name="Gautier V."/>
            <person name="Ament-Velasquez S.L."/>
            <person name="Kruys A."/>
            <person name="Hutchinson M.I."/>
            <person name="Powell A.J."/>
            <person name="Barry K."/>
            <person name="Miller A.N."/>
            <person name="Grigoriev I.V."/>
            <person name="Debuchy R."/>
            <person name="Gladieux P."/>
            <person name="Thoren M.H."/>
            <person name="Johannesson H."/>
        </authorList>
    </citation>
    <scope>NUCLEOTIDE SEQUENCE</scope>
    <source>
        <strain evidence="3">CBS 757.83</strain>
    </source>
</reference>
<feature type="non-terminal residue" evidence="3">
    <location>
        <position position="188"/>
    </location>
</feature>
<feature type="non-terminal residue" evidence="3">
    <location>
        <position position="1"/>
    </location>
</feature>
<dbReference type="InterPro" id="IPR056009">
    <property type="entry name" value="DUF7587"/>
</dbReference>
<reference evidence="3" key="1">
    <citation type="journal article" date="2023" name="Mol. Phylogenet. Evol.">
        <title>Genome-scale phylogeny and comparative genomics of the fungal order Sordariales.</title>
        <authorList>
            <person name="Hensen N."/>
            <person name="Bonometti L."/>
            <person name="Westerberg I."/>
            <person name="Brannstrom I.O."/>
            <person name="Guillou S."/>
            <person name="Cros-Aarteil S."/>
            <person name="Calhoun S."/>
            <person name="Haridas S."/>
            <person name="Kuo A."/>
            <person name="Mondo S."/>
            <person name="Pangilinan J."/>
            <person name="Riley R."/>
            <person name="LaButti K."/>
            <person name="Andreopoulos B."/>
            <person name="Lipzen A."/>
            <person name="Chen C."/>
            <person name="Yan M."/>
            <person name="Daum C."/>
            <person name="Ng V."/>
            <person name="Clum A."/>
            <person name="Steindorff A."/>
            <person name="Ohm R.A."/>
            <person name="Martin F."/>
            <person name="Silar P."/>
            <person name="Natvig D.O."/>
            <person name="Lalanne C."/>
            <person name="Gautier V."/>
            <person name="Ament-Velasquez S.L."/>
            <person name="Kruys A."/>
            <person name="Hutchinson M.I."/>
            <person name="Powell A.J."/>
            <person name="Barry K."/>
            <person name="Miller A.N."/>
            <person name="Grigoriev I.V."/>
            <person name="Debuchy R."/>
            <person name="Gladieux P."/>
            <person name="Hiltunen Thoren M."/>
            <person name="Johannesson H."/>
        </authorList>
    </citation>
    <scope>NUCLEOTIDE SEQUENCE</scope>
    <source>
        <strain evidence="3">CBS 757.83</strain>
    </source>
</reference>
<dbReference type="Proteomes" id="UP001305647">
    <property type="component" value="Unassembled WGS sequence"/>
</dbReference>
<feature type="compositionally biased region" description="Polar residues" evidence="1">
    <location>
        <begin position="35"/>
        <end position="45"/>
    </location>
</feature>
<name>A0AAN6Q1P9_9PEZI</name>
<evidence type="ECO:0000313" key="4">
    <source>
        <dbReference type="Proteomes" id="UP001305647"/>
    </source>
</evidence>
<dbReference type="EMBL" id="MU863633">
    <property type="protein sequence ID" value="KAK4101987.1"/>
    <property type="molecule type" value="Genomic_DNA"/>
</dbReference>
<dbReference type="Pfam" id="PF24494">
    <property type="entry name" value="DUF7587"/>
    <property type="match status" value="1"/>
</dbReference>
<feature type="domain" description="DUF7587" evidence="2">
    <location>
        <begin position="28"/>
        <end position="165"/>
    </location>
</feature>
<protein>
    <recommendedName>
        <fullName evidence="2">DUF7587 domain-containing protein</fullName>
    </recommendedName>
</protein>
<proteinExistence type="predicted"/>